<dbReference type="GO" id="GO:0006637">
    <property type="term" value="P:acyl-CoA metabolic process"/>
    <property type="evidence" value="ECO:0007669"/>
    <property type="project" value="InterPro"/>
</dbReference>
<feature type="domain" description="Acyl-CoA thioester hydrolase/bile acid-CoA amino acid N-acetyltransferase" evidence="5">
    <location>
        <begin position="56"/>
        <end position="193"/>
    </location>
</feature>
<dbReference type="Gene3D" id="3.40.50.1820">
    <property type="entry name" value="alpha/beta hydrolase"/>
    <property type="match status" value="1"/>
</dbReference>
<evidence type="ECO:0000313" key="7">
    <source>
        <dbReference type="EMBL" id="MBR7676385.1"/>
    </source>
</evidence>
<dbReference type="GO" id="GO:0047617">
    <property type="term" value="F:fatty acyl-CoA hydrolase activity"/>
    <property type="evidence" value="ECO:0007669"/>
    <property type="project" value="TreeGrafter"/>
</dbReference>
<evidence type="ECO:0000259" key="5">
    <source>
        <dbReference type="Pfam" id="PF04775"/>
    </source>
</evidence>
<dbReference type="AlphaFoldDB" id="A0A8T4IXE0"/>
<evidence type="ECO:0000256" key="2">
    <source>
        <dbReference type="PIRSR" id="PIRSR016521-1"/>
    </source>
</evidence>
<gene>
    <name evidence="7" type="ORF">KDA82_25935</name>
</gene>
<dbReference type="Pfam" id="PF08840">
    <property type="entry name" value="BAAT_C"/>
    <property type="match status" value="1"/>
</dbReference>
<feature type="active site" description="Charge relay system" evidence="2">
    <location>
        <position position="400"/>
    </location>
</feature>
<proteinExistence type="inferred from homology"/>
<feature type="chain" id="PRO_5038359973" evidence="4">
    <location>
        <begin position="25"/>
        <end position="444"/>
    </location>
</feature>
<dbReference type="GO" id="GO:0006631">
    <property type="term" value="P:fatty acid metabolic process"/>
    <property type="evidence" value="ECO:0007669"/>
    <property type="project" value="TreeGrafter"/>
</dbReference>
<dbReference type="Gene3D" id="2.60.40.2240">
    <property type="entry name" value="Acyl-CoA thioester hydrolase/BAAT N-terminal domain"/>
    <property type="match status" value="1"/>
</dbReference>
<name>A0A8T4IXE0_9ACTN</name>
<dbReference type="PROSITE" id="PS51257">
    <property type="entry name" value="PROKAR_LIPOPROTEIN"/>
    <property type="match status" value="1"/>
</dbReference>
<keyword evidence="4" id="KW-0732">Signal</keyword>
<feature type="signal peptide" evidence="4">
    <location>
        <begin position="1"/>
        <end position="24"/>
    </location>
</feature>
<dbReference type="PIRSF" id="PIRSF016521">
    <property type="entry name" value="Acyl-CoA_hydro"/>
    <property type="match status" value="1"/>
</dbReference>
<evidence type="ECO:0000256" key="4">
    <source>
        <dbReference type="SAM" id="SignalP"/>
    </source>
</evidence>
<accession>A0A8T4IXE0</accession>
<organism evidence="7 8">
    <name type="scientific">Streptomyces daliensis</name>
    <dbReference type="NCBI Taxonomy" id="299421"/>
    <lineage>
        <taxon>Bacteria</taxon>
        <taxon>Bacillati</taxon>
        <taxon>Actinomycetota</taxon>
        <taxon>Actinomycetes</taxon>
        <taxon>Kitasatosporales</taxon>
        <taxon>Streptomycetaceae</taxon>
        <taxon>Streptomyces</taxon>
    </lineage>
</organism>
<comment type="similarity">
    <text evidence="1">Belongs to the C/M/P thioester hydrolase family.</text>
</comment>
<comment type="caution">
    <text evidence="7">The sequence shown here is derived from an EMBL/GenBank/DDBJ whole genome shotgun (WGS) entry which is preliminary data.</text>
</comment>
<sequence>MGRKRNVRAAVAAPVALAVLAGAAACSGGDGASAPQKKTSRDGVQVKVSDPVTTADKAVEIKVTGLEPGQRVTVAADAKDQRDASWAARGAYTADGDGVLDLGERAPQGGEPYEGADSMGLLSSMLPRNGTVKKMIGSGKAFSYHPATPDKQSGYQVRLTVAERGKSGGEGKKLATRVLSRQWLHGDVQHRKLTVDEDGVDGELYSPARGKGEKRKAPVLVFGGSEGGNAGEYAAALLAAHGHPTLSLCYFRCGEGSGRPDALNKIDLDYFTRAMKTLNKQPSADPGKLAVMGNSRGSEVAQLLGQRRPELVRDVIAYAPSSKVNGPYLAGADAYAAWLDDGEKIPAGPIPLDRVRGTVLAVAGDNDKMWGSAASARDIASQHNASGEPHQQVTYKGAGHHVNWFPYGQPGQEGGQDGQVTSTAKADQHARESSWPRILKLLGG</sequence>
<dbReference type="PANTHER" id="PTHR10824">
    <property type="entry name" value="ACYL-COENZYME A THIOESTERASE-RELATED"/>
    <property type="match status" value="1"/>
</dbReference>
<feature type="active site" description="Charge relay system" evidence="2">
    <location>
        <position position="295"/>
    </location>
</feature>
<dbReference type="InterPro" id="IPR029058">
    <property type="entry name" value="AB_hydrolase_fold"/>
</dbReference>
<feature type="domain" description="BAAT/Acyl-CoA thioester hydrolase C-terminal" evidence="6">
    <location>
        <begin position="349"/>
        <end position="407"/>
    </location>
</feature>
<dbReference type="Pfam" id="PF04775">
    <property type="entry name" value="Bile_Hydr_Trans"/>
    <property type="match status" value="1"/>
</dbReference>
<evidence type="ECO:0000259" key="6">
    <source>
        <dbReference type="Pfam" id="PF08840"/>
    </source>
</evidence>
<dbReference type="Proteomes" id="UP000675554">
    <property type="component" value="Unassembled WGS sequence"/>
</dbReference>
<dbReference type="InterPro" id="IPR042490">
    <property type="entry name" value="Thio_Ohase/BAAT_N"/>
</dbReference>
<keyword evidence="8" id="KW-1185">Reference proteome</keyword>
<dbReference type="InterPro" id="IPR006862">
    <property type="entry name" value="Thio_Ohase/aa_AcTrfase"/>
</dbReference>
<feature type="region of interest" description="Disordered" evidence="3">
    <location>
        <begin position="408"/>
        <end position="435"/>
    </location>
</feature>
<dbReference type="EMBL" id="JAGSMN010000655">
    <property type="protein sequence ID" value="MBR7676385.1"/>
    <property type="molecule type" value="Genomic_DNA"/>
</dbReference>
<feature type="active site" description="Charge relay system" evidence="2">
    <location>
        <position position="367"/>
    </location>
</feature>
<protein>
    <submittedName>
        <fullName evidence="7">Acyl-CoA thioesterase/BAAT N-terminal domain-containing protein</fullName>
    </submittedName>
</protein>
<evidence type="ECO:0000256" key="3">
    <source>
        <dbReference type="SAM" id="MobiDB-lite"/>
    </source>
</evidence>
<dbReference type="InterPro" id="IPR014940">
    <property type="entry name" value="BAAT_C"/>
</dbReference>
<dbReference type="SUPFAM" id="SSF53474">
    <property type="entry name" value="alpha/beta-Hydrolases"/>
    <property type="match status" value="1"/>
</dbReference>
<evidence type="ECO:0000256" key="1">
    <source>
        <dbReference type="ARBA" id="ARBA00006538"/>
    </source>
</evidence>
<reference evidence="7" key="1">
    <citation type="submission" date="2021-04" db="EMBL/GenBank/DDBJ databases">
        <title>Sequencing of actinobacteria type strains.</title>
        <authorList>
            <person name="Nguyen G.-S."/>
            <person name="Wentzel A."/>
        </authorList>
    </citation>
    <scope>NUCLEOTIDE SEQUENCE</scope>
    <source>
        <strain evidence="7">DSM 42095</strain>
    </source>
</reference>
<evidence type="ECO:0000313" key="8">
    <source>
        <dbReference type="Proteomes" id="UP000675554"/>
    </source>
</evidence>
<dbReference type="PANTHER" id="PTHR10824:SF4">
    <property type="entry name" value="ACYL-COENZYME A THIOESTERASE 1-LIKE"/>
    <property type="match status" value="1"/>
</dbReference>
<dbReference type="InterPro" id="IPR016662">
    <property type="entry name" value="Acyl-CoA_thioEstase_long-chain"/>
</dbReference>